<reference evidence="1" key="2">
    <citation type="submission" date="2023-06" db="EMBL/GenBank/DDBJ databases">
        <authorList>
            <consortium name="Lawrence Berkeley National Laboratory"/>
            <person name="Mondo S.J."/>
            <person name="Hensen N."/>
            <person name="Bonometti L."/>
            <person name="Westerberg I."/>
            <person name="Brannstrom I.O."/>
            <person name="Guillou S."/>
            <person name="Cros-Aarteil S."/>
            <person name="Calhoun S."/>
            <person name="Haridas S."/>
            <person name="Kuo A."/>
            <person name="Pangilinan J."/>
            <person name="Riley R."/>
            <person name="Labutti K."/>
            <person name="Andreopoulos B."/>
            <person name="Lipzen A."/>
            <person name="Chen C."/>
            <person name="Yanf M."/>
            <person name="Daum C."/>
            <person name="Ng V."/>
            <person name="Clum A."/>
            <person name="Steindorff A."/>
            <person name="Ohm R."/>
            <person name="Martin F."/>
            <person name="Silar P."/>
            <person name="Natvig D."/>
            <person name="Lalanne C."/>
            <person name="Gautier V."/>
            <person name="Ament-Velasquez S.L."/>
            <person name="Kruys A."/>
            <person name="Hutchinson M.I."/>
            <person name="Powell A.J."/>
            <person name="Barry K."/>
            <person name="Miller A.N."/>
            <person name="Grigoriev I.V."/>
            <person name="Debuchy R."/>
            <person name="Gladieux P."/>
            <person name="Thoren M.H."/>
            <person name="Johannesson H."/>
        </authorList>
    </citation>
    <scope>NUCLEOTIDE SEQUENCE</scope>
    <source>
        <strain evidence="1">CBS 333.67</strain>
    </source>
</reference>
<evidence type="ECO:0000313" key="2">
    <source>
        <dbReference type="Proteomes" id="UP001273166"/>
    </source>
</evidence>
<gene>
    <name evidence="1" type="ORF">B0T15DRAFT_433510</name>
</gene>
<organism evidence="1 2">
    <name type="scientific">Chaetomium strumarium</name>
    <dbReference type="NCBI Taxonomy" id="1170767"/>
    <lineage>
        <taxon>Eukaryota</taxon>
        <taxon>Fungi</taxon>
        <taxon>Dikarya</taxon>
        <taxon>Ascomycota</taxon>
        <taxon>Pezizomycotina</taxon>
        <taxon>Sordariomycetes</taxon>
        <taxon>Sordariomycetidae</taxon>
        <taxon>Sordariales</taxon>
        <taxon>Chaetomiaceae</taxon>
        <taxon>Chaetomium</taxon>
    </lineage>
</organism>
<proteinExistence type="predicted"/>
<reference evidence="1" key="1">
    <citation type="journal article" date="2023" name="Mol. Phylogenet. Evol.">
        <title>Genome-scale phylogeny and comparative genomics of the fungal order Sordariales.</title>
        <authorList>
            <person name="Hensen N."/>
            <person name="Bonometti L."/>
            <person name="Westerberg I."/>
            <person name="Brannstrom I.O."/>
            <person name="Guillou S."/>
            <person name="Cros-Aarteil S."/>
            <person name="Calhoun S."/>
            <person name="Haridas S."/>
            <person name="Kuo A."/>
            <person name="Mondo S."/>
            <person name="Pangilinan J."/>
            <person name="Riley R."/>
            <person name="LaButti K."/>
            <person name="Andreopoulos B."/>
            <person name="Lipzen A."/>
            <person name="Chen C."/>
            <person name="Yan M."/>
            <person name="Daum C."/>
            <person name="Ng V."/>
            <person name="Clum A."/>
            <person name="Steindorff A."/>
            <person name="Ohm R.A."/>
            <person name="Martin F."/>
            <person name="Silar P."/>
            <person name="Natvig D.O."/>
            <person name="Lalanne C."/>
            <person name="Gautier V."/>
            <person name="Ament-Velasquez S.L."/>
            <person name="Kruys A."/>
            <person name="Hutchinson M.I."/>
            <person name="Powell A.J."/>
            <person name="Barry K."/>
            <person name="Miller A.N."/>
            <person name="Grigoriev I.V."/>
            <person name="Debuchy R."/>
            <person name="Gladieux P."/>
            <person name="Hiltunen Thoren M."/>
            <person name="Johannesson H."/>
        </authorList>
    </citation>
    <scope>NUCLEOTIDE SEQUENCE</scope>
    <source>
        <strain evidence="1">CBS 333.67</strain>
    </source>
</reference>
<dbReference type="RefSeq" id="XP_062720765.1">
    <property type="nucleotide sequence ID" value="XM_062865777.1"/>
</dbReference>
<evidence type="ECO:0008006" key="3">
    <source>
        <dbReference type="Google" id="ProtNLM"/>
    </source>
</evidence>
<dbReference type="Gene3D" id="3.90.1410.10">
    <property type="entry name" value="set domain protein methyltransferase, domain 1"/>
    <property type="match status" value="1"/>
</dbReference>
<dbReference type="InterPro" id="IPR046341">
    <property type="entry name" value="SET_dom_sf"/>
</dbReference>
<dbReference type="AlphaFoldDB" id="A0AAJ0M0Z4"/>
<sequence length="476" mass="53646">MSEAKVTQFPLDDLPAWCARHGVKLHPLIKAVNVDGHGNGWIALESNGPFSSQDEVLLLSIPREVIFSTAYVKEYANANESFRQLFEALPEFSPRLLIILFMLVQLALLQSSSQPDRDVVEPWREYTLLQSADVLVSTMWSPAELSPLKDTSLESTVAAKLALLQREFSLITLRTRSLRFWHETLFHNNGEPVSLQHWIWLDALFRSRSFDLPRSGESMVPCLDLANHSNENTAYFRQETQTESVTLMIRREIISALCPGDEITISYGRDKPAAEMLFNYGFIPQDPNGSTTSVEQSESLMISLDDTPSWTHWARDDPFLAAKLELFNDAPMLRLSVDREGVASWSCSFVYILCVGEEDGFEFKKAQGEDGRSGWTLLWHGKEISRMAGMLGLWLNAQGELSGVVQGRLVSVLSGVVADQLKKMRPLEVDAGVVKDGNHGIRPSVLRSVIQLRKVETRILERCLQALEEERNRLRA</sequence>
<dbReference type="GO" id="GO:0016279">
    <property type="term" value="F:protein-lysine N-methyltransferase activity"/>
    <property type="evidence" value="ECO:0007669"/>
    <property type="project" value="TreeGrafter"/>
</dbReference>
<name>A0AAJ0M0Z4_9PEZI</name>
<accession>A0AAJ0M0Z4</accession>
<dbReference type="CDD" id="cd10527">
    <property type="entry name" value="SET_LSMT"/>
    <property type="match status" value="1"/>
</dbReference>
<dbReference type="InterPro" id="IPR050600">
    <property type="entry name" value="SETD3_SETD6_MTase"/>
</dbReference>
<dbReference type="PANTHER" id="PTHR13271:SF76">
    <property type="entry name" value="SET DOMAIN-CONTAINING PROTEIN 8"/>
    <property type="match status" value="1"/>
</dbReference>
<evidence type="ECO:0000313" key="1">
    <source>
        <dbReference type="EMBL" id="KAK3304985.1"/>
    </source>
</evidence>
<dbReference type="Proteomes" id="UP001273166">
    <property type="component" value="Unassembled WGS sequence"/>
</dbReference>
<protein>
    <recommendedName>
        <fullName evidence="3">SET domain-containing protein</fullName>
    </recommendedName>
</protein>
<dbReference type="PANTHER" id="PTHR13271">
    <property type="entry name" value="UNCHARACTERIZED PUTATIVE METHYLTRANSFERASE"/>
    <property type="match status" value="1"/>
</dbReference>
<keyword evidence="2" id="KW-1185">Reference proteome</keyword>
<comment type="caution">
    <text evidence="1">The sequence shown here is derived from an EMBL/GenBank/DDBJ whole genome shotgun (WGS) entry which is preliminary data.</text>
</comment>
<dbReference type="GO" id="GO:0005634">
    <property type="term" value="C:nucleus"/>
    <property type="evidence" value="ECO:0007669"/>
    <property type="project" value="TreeGrafter"/>
</dbReference>
<dbReference type="SUPFAM" id="SSF82199">
    <property type="entry name" value="SET domain"/>
    <property type="match status" value="1"/>
</dbReference>
<dbReference type="GeneID" id="87884606"/>
<dbReference type="EMBL" id="JAUDZG010000004">
    <property type="protein sequence ID" value="KAK3304985.1"/>
    <property type="molecule type" value="Genomic_DNA"/>
</dbReference>